<evidence type="ECO:0000259" key="1">
    <source>
        <dbReference type="Pfam" id="PF17973"/>
    </source>
</evidence>
<evidence type="ECO:0000313" key="2">
    <source>
        <dbReference type="EMBL" id="OPZ92180.1"/>
    </source>
</evidence>
<dbReference type="InterPro" id="IPR041246">
    <property type="entry name" value="Bact_MG10"/>
</dbReference>
<sequence length="217" mass="24664">MNNQPLAREKFDRDSLREFVRIITAPPGTLKAGEENTLSLKKTGAGNLYYSHALDYLDRSRLQEPEDRGFTVKREYRRLQAGAGDAAGNPEEKPFAAGDTLKVGERVRVTLTITGRDFYEFAVIEDALPSGFEVVETPENEAGGNWYCRREVHDERIVFFTPFWGLDAEGKGTRTLVYHLRPETTGDFQVRPARASLMYFPEVNGRSDGFHLRVREE</sequence>
<comment type="caution">
    <text evidence="2">The sequence shown here is derived from an EMBL/GenBank/DDBJ whole genome shotgun (WGS) entry which is preliminary data.</text>
</comment>
<dbReference type="EMBL" id="MWAK01000123">
    <property type="protein sequence ID" value="OPZ92180.1"/>
    <property type="molecule type" value="Genomic_DNA"/>
</dbReference>
<reference evidence="2" key="1">
    <citation type="submission" date="2017-02" db="EMBL/GenBank/DDBJ databases">
        <title>Delving into the versatile metabolic prowess of the omnipresent phylum Bacteroidetes.</title>
        <authorList>
            <person name="Nobu M.K."/>
            <person name="Mei R."/>
            <person name="Narihiro T."/>
            <person name="Kuroda K."/>
            <person name="Liu W.-T."/>
        </authorList>
    </citation>
    <scope>NUCLEOTIDE SEQUENCE</scope>
    <source>
        <strain evidence="2">ADurb.Bin417</strain>
    </source>
</reference>
<dbReference type="AlphaFoldDB" id="A0A1V5MGY7"/>
<accession>A0A1V5MGY7</accession>
<dbReference type="Pfam" id="PF17973">
    <property type="entry name" value="bMG10"/>
    <property type="match status" value="1"/>
</dbReference>
<dbReference type="InterPro" id="IPR051802">
    <property type="entry name" value="YfhM-like"/>
</dbReference>
<organism evidence="2">
    <name type="scientific">candidate division TA06 bacterium ADurb.Bin417</name>
    <dbReference type="NCBI Taxonomy" id="1852828"/>
    <lineage>
        <taxon>Bacteria</taxon>
        <taxon>Bacteria division TA06</taxon>
    </lineage>
</organism>
<dbReference type="PANTHER" id="PTHR40094:SF1">
    <property type="entry name" value="UBIQUITIN DOMAIN-CONTAINING PROTEIN"/>
    <property type="match status" value="1"/>
</dbReference>
<dbReference type="GO" id="GO:0004866">
    <property type="term" value="F:endopeptidase inhibitor activity"/>
    <property type="evidence" value="ECO:0007669"/>
    <property type="project" value="TreeGrafter"/>
</dbReference>
<name>A0A1V5MGY7_UNCT6</name>
<gene>
    <name evidence="2" type="ORF">BWY73_00906</name>
</gene>
<dbReference type="PANTHER" id="PTHR40094">
    <property type="entry name" value="ALPHA-2-MACROGLOBULIN HOMOLOG"/>
    <property type="match status" value="1"/>
</dbReference>
<protein>
    <recommendedName>
        <fullName evidence="1">Bacterial alpha-2-macroglobulin MG10 domain-containing protein</fullName>
    </recommendedName>
</protein>
<proteinExistence type="predicted"/>
<dbReference type="Proteomes" id="UP000485484">
    <property type="component" value="Unassembled WGS sequence"/>
</dbReference>
<feature type="domain" description="Bacterial alpha-2-macroglobulin MG10" evidence="1">
    <location>
        <begin position="69"/>
        <end position="202"/>
    </location>
</feature>